<sequence>MSTDGPDDRATQVLVEHHPGGVVHVALSGPRTLGAQTPATWAALKQAAADLPAGTRAVVLRGTGRAFSSGLDRSAAPLLAGLGRRPADEVAEQVRTFQAAFTCWRRPGVLSVAAVHGAAVGAGFQLALACDVRLAADDAAFRMAETGMGLVPDLAGTGPLVRAVGEQAALEICLTGRTVGAQEALRLGLVRAVVPAAELGQATEDLLGAVLAAPEASVRETLDLLRGAGARPAAEQERLEREAQARLLPLLGGPPGPPEATGPPAR</sequence>
<reference evidence="5" key="1">
    <citation type="journal article" date="2019" name="Int. J. Syst. Evol. Microbiol.">
        <title>The Global Catalogue of Microorganisms (GCM) 10K type strain sequencing project: providing services to taxonomists for standard genome sequencing and annotation.</title>
        <authorList>
            <consortium name="The Broad Institute Genomics Platform"/>
            <consortium name="The Broad Institute Genome Sequencing Center for Infectious Disease"/>
            <person name="Wu L."/>
            <person name="Ma J."/>
        </authorList>
    </citation>
    <scope>NUCLEOTIDE SEQUENCE [LARGE SCALE GENOMIC DNA]</scope>
    <source>
        <strain evidence="5">NCAIM B.02333</strain>
    </source>
</reference>
<name>A0ABV7WCS8_9MICO</name>
<feature type="region of interest" description="Disordered" evidence="3">
    <location>
        <begin position="245"/>
        <end position="266"/>
    </location>
</feature>
<dbReference type="InterPro" id="IPR029045">
    <property type="entry name" value="ClpP/crotonase-like_dom_sf"/>
</dbReference>
<evidence type="ECO:0000256" key="1">
    <source>
        <dbReference type="ARBA" id="ARBA00005254"/>
    </source>
</evidence>
<dbReference type="Proteomes" id="UP001595685">
    <property type="component" value="Unassembled WGS sequence"/>
</dbReference>
<dbReference type="EMBL" id="JBHRWW010000002">
    <property type="protein sequence ID" value="MFC3687570.1"/>
    <property type="molecule type" value="Genomic_DNA"/>
</dbReference>
<dbReference type="Pfam" id="PF00378">
    <property type="entry name" value="ECH_1"/>
    <property type="match status" value="1"/>
</dbReference>
<dbReference type="CDD" id="cd06558">
    <property type="entry name" value="crotonase-like"/>
    <property type="match status" value="1"/>
</dbReference>
<feature type="compositionally biased region" description="Pro residues" evidence="3">
    <location>
        <begin position="252"/>
        <end position="266"/>
    </location>
</feature>
<evidence type="ECO:0000313" key="4">
    <source>
        <dbReference type="EMBL" id="MFC3687570.1"/>
    </source>
</evidence>
<dbReference type="PROSITE" id="PS00166">
    <property type="entry name" value="ENOYL_COA_HYDRATASE"/>
    <property type="match status" value="1"/>
</dbReference>
<accession>A0ABV7WCS8</accession>
<dbReference type="RefSeq" id="WP_340289922.1">
    <property type="nucleotide sequence ID" value="NZ_JBBEOI010000012.1"/>
</dbReference>
<gene>
    <name evidence="4" type="ORF">ACFOLH_04370</name>
</gene>
<dbReference type="SUPFAM" id="SSF52096">
    <property type="entry name" value="ClpP/crotonase"/>
    <property type="match status" value="1"/>
</dbReference>
<proteinExistence type="inferred from homology"/>
<evidence type="ECO:0000256" key="3">
    <source>
        <dbReference type="SAM" id="MobiDB-lite"/>
    </source>
</evidence>
<dbReference type="PANTHER" id="PTHR43149:SF1">
    <property type="entry name" value="DELTA(3,5)-DELTA(2,4)-DIENOYL-COA ISOMERASE, MITOCHONDRIAL"/>
    <property type="match status" value="1"/>
</dbReference>
<comment type="similarity">
    <text evidence="1 2">Belongs to the enoyl-CoA hydratase/isomerase family.</text>
</comment>
<evidence type="ECO:0000313" key="5">
    <source>
        <dbReference type="Proteomes" id="UP001595685"/>
    </source>
</evidence>
<dbReference type="PANTHER" id="PTHR43149">
    <property type="entry name" value="ENOYL-COA HYDRATASE"/>
    <property type="match status" value="1"/>
</dbReference>
<organism evidence="4 5">
    <name type="scientific">Aquipuribacter hungaricus</name>
    <dbReference type="NCBI Taxonomy" id="545624"/>
    <lineage>
        <taxon>Bacteria</taxon>
        <taxon>Bacillati</taxon>
        <taxon>Actinomycetota</taxon>
        <taxon>Actinomycetes</taxon>
        <taxon>Micrococcales</taxon>
        <taxon>Intrasporangiaceae</taxon>
        <taxon>Aquipuribacter</taxon>
    </lineage>
</organism>
<keyword evidence="5" id="KW-1185">Reference proteome</keyword>
<dbReference type="InterPro" id="IPR001753">
    <property type="entry name" value="Enoyl-CoA_hydra/iso"/>
</dbReference>
<protein>
    <submittedName>
        <fullName evidence="4">Enoyl-CoA hydratase/isomerase family protein</fullName>
    </submittedName>
</protein>
<dbReference type="InterPro" id="IPR045002">
    <property type="entry name" value="Ech1-like"/>
</dbReference>
<dbReference type="InterPro" id="IPR018376">
    <property type="entry name" value="Enoyl-CoA_hyd/isom_CS"/>
</dbReference>
<evidence type="ECO:0000256" key="2">
    <source>
        <dbReference type="RuleBase" id="RU003707"/>
    </source>
</evidence>
<dbReference type="Gene3D" id="3.90.226.10">
    <property type="entry name" value="2-enoyl-CoA Hydratase, Chain A, domain 1"/>
    <property type="match status" value="1"/>
</dbReference>
<comment type="caution">
    <text evidence="4">The sequence shown here is derived from an EMBL/GenBank/DDBJ whole genome shotgun (WGS) entry which is preliminary data.</text>
</comment>